<accession>A0A4R0XSY3</accession>
<dbReference type="Pfam" id="PF01210">
    <property type="entry name" value="NAD_Gly3P_dh_N"/>
    <property type="match status" value="1"/>
</dbReference>
<feature type="active site" description="Proton acceptor" evidence="8 9">
    <location>
        <position position="200"/>
    </location>
</feature>
<keyword evidence="8" id="KW-0521">NADP</keyword>
<feature type="binding site" evidence="8">
    <location>
        <position position="287"/>
    </location>
    <ligand>
        <name>NADPH</name>
        <dbReference type="ChEBI" id="CHEBI:57783"/>
    </ligand>
</feature>
<dbReference type="HAMAP" id="MF_00394">
    <property type="entry name" value="NAD_Glyc3P_dehydrog"/>
    <property type="match status" value="1"/>
</dbReference>
<evidence type="ECO:0000256" key="3">
    <source>
        <dbReference type="ARBA" id="ARBA00023002"/>
    </source>
</evidence>
<feature type="binding site" evidence="10">
    <location>
        <position position="113"/>
    </location>
    <ligand>
        <name>substrate</name>
    </ligand>
</feature>
<feature type="domain" description="Glycerol-3-phosphate dehydrogenase NAD-dependent C-terminal" evidence="15">
    <location>
        <begin position="189"/>
        <end position="325"/>
    </location>
</feature>
<dbReference type="Pfam" id="PF07479">
    <property type="entry name" value="NAD_Gly3P_dh_C"/>
    <property type="match status" value="1"/>
</dbReference>
<feature type="binding site" evidence="8">
    <location>
        <position position="264"/>
    </location>
    <ligand>
        <name>NADPH</name>
        <dbReference type="ChEBI" id="CHEBI:57783"/>
    </ligand>
</feature>
<dbReference type="SUPFAM" id="SSF48179">
    <property type="entry name" value="6-phosphogluconate dehydrogenase C-terminal domain-like"/>
    <property type="match status" value="1"/>
</dbReference>
<keyword evidence="2 8" id="KW-0444">Lipid biosynthesis</keyword>
<dbReference type="GO" id="GO:0141152">
    <property type="term" value="F:glycerol-3-phosphate dehydrogenase (NAD+) activity"/>
    <property type="evidence" value="ECO:0007669"/>
    <property type="project" value="RHEA"/>
</dbReference>
<dbReference type="InterPro" id="IPR006109">
    <property type="entry name" value="G3P_DH_NAD-dep_C"/>
</dbReference>
<keyword evidence="17" id="KW-1185">Reference proteome</keyword>
<dbReference type="GO" id="GO:0005829">
    <property type="term" value="C:cytosol"/>
    <property type="evidence" value="ECO:0007669"/>
    <property type="project" value="TreeGrafter"/>
</dbReference>
<dbReference type="NCBIfam" id="NF000942">
    <property type="entry name" value="PRK00094.1-4"/>
    <property type="match status" value="1"/>
</dbReference>
<protein>
    <recommendedName>
        <fullName evidence="8">Glycerol-3-phosphate dehydrogenase [NAD(P)+]</fullName>
        <ecNumber evidence="8">1.1.1.94</ecNumber>
    </recommendedName>
    <alternativeName>
        <fullName evidence="8">NAD(P)(+)-dependent glycerol-3-phosphate dehydrogenase</fullName>
    </alternativeName>
    <alternativeName>
        <fullName evidence="8">NAD(P)H-dependent dihydroxyacetone-phosphate reductase</fullName>
    </alternativeName>
</protein>
<organism evidence="16 17">
    <name type="scientific">Mycoplasma marinum</name>
    <dbReference type="NCBI Taxonomy" id="1937190"/>
    <lineage>
        <taxon>Bacteria</taxon>
        <taxon>Bacillati</taxon>
        <taxon>Mycoplasmatota</taxon>
        <taxon>Mollicutes</taxon>
        <taxon>Mycoplasmataceae</taxon>
        <taxon>Mycoplasma</taxon>
    </lineage>
</organism>
<evidence type="ECO:0000256" key="11">
    <source>
        <dbReference type="PIRSR" id="PIRSR000114-3"/>
    </source>
</evidence>
<dbReference type="EC" id="1.1.1.94" evidence="8"/>
<dbReference type="InterPro" id="IPR013328">
    <property type="entry name" value="6PGD_dom2"/>
</dbReference>
<dbReference type="InterPro" id="IPR036291">
    <property type="entry name" value="NAD(P)-bd_dom_sf"/>
</dbReference>
<feature type="binding site" evidence="8">
    <location>
        <position position="149"/>
    </location>
    <ligand>
        <name>NADPH</name>
        <dbReference type="ChEBI" id="CHEBI:57783"/>
    </ligand>
</feature>
<keyword evidence="3 8" id="KW-0560">Oxidoreductase</keyword>
<comment type="caution">
    <text evidence="8">Lacks conserved residue(s) required for the propagation of feature annotation.</text>
</comment>
<evidence type="ECO:0000256" key="5">
    <source>
        <dbReference type="ARBA" id="ARBA00023098"/>
    </source>
</evidence>
<feature type="binding site" evidence="10">
    <location>
        <begin position="264"/>
        <end position="265"/>
    </location>
    <ligand>
        <name>substrate</name>
    </ligand>
</feature>
<proteinExistence type="inferred from homology"/>
<feature type="binding site" evidence="11">
    <location>
        <position position="284"/>
    </location>
    <ligand>
        <name>NAD(+)</name>
        <dbReference type="ChEBI" id="CHEBI:57540"/>
    </ligand>
</feature>
<feature type="binding site" evidence="11">
    <location>
        <begin position="15"/>
        <end position="20"/>
    </location>
    <ligand>
        <name>NAD(+)</name>
        <dbReference type="ChEBI" id="CHEBI:57540"/>
    </ligand>
</feature>
<dbReference type="InterPro" id="IPR011128">
    <property type="entry name" value="G3P_DH_NAD-dep_N"/>
</dbReference>
<comment type="caution">
    <text evidence="16">The sequence shown here is derived from an EMBL/GenBank/DDBJ whole genome shotgun (WGS) entry which is preliminary data.</text>
</comment>
<comment type="catalytic activity">
    <reaction evidence="8">
        <text>sn-glycerol 3-phosphate + NAD(+) = dihydroxyacetone phosphate + NADH + H(+)</text>
        <dbReference type="Rhea" id="RHEA:11092"/>
        <dbReference type="ChEBI" id="CHEBI:15378"/>
        <dbReference type="ChEBI" id="CHEBI:57540"/>
        <dbReference type="ChEBI" id="CHEBI:57597"/>
        <dbReference type="ChEBI" id="CHEBI:57642"/>
        <dbReference type="ChEBI" id="CHEBI:57945"/>
        <dbReference type="EC" id="1.1.1.94"/>
    </reaction>
</comment>
<feature type="binding site" evidence="8">
    <location>
        <position position="253"/>
    </location>
    <ligand>
        <name>sn-glycerol 3-phosphate</name>
        <dbReference type="ChEBI" id="CHEBI:57597"/>
    </ligand>
</feature>
<evidence type="ECO:0000259" key="14">
    <source>
        <dbReference type="Pfam" id="PF01210"/>
    </source>
</evidence>
<evidence type="ECO:0000256" key="2">
    <source>
        <dbReference type="ARBA" id="ARBA00022516"/>
    </source>
</evidence>
<dbReference type="Gene3D" id="1.10.1040.10">
    <property type="entry name" value="N-(1-d-carboxylethyl)-l-norvaline Dehydrogenase, domain 2"/>
    <property type="match status" value="1"/>
</dbReference>
<reference evidence="16 17" key="1">
    <citation type="submission" date="2018-02" db="EMBL/GenBank/DDBJ databases">
        <title>Mycoplasma marinum and Mycoplasma todarodis sp. nov., moderately halophilic and psychrotolerant mycoplasmas isolated from cephalopods.</title>
        <authorList>
            <person name="Viver T."/>
        </authorList>
    </citation>
    <scope>NUCLEOTIDE SEQUENCE [LARGE SCALE GENOMIC DNA]</scope>
    <source>
        <strain evidence="16 17">PE</strain>
    </source>
</reference>
<feature type="binding site" evidence="8">
    <location>
        <position position="263"/>
    </location>
    <ligand>
        <name>sn-glycerol 3-phosphate</name>
        <dbReference type="ChEBI" id="CHEBI:57597"/>
    </ligand>
</feature>
<evidence type="ECO:0000313" key="17">
    <source>
        <dbReference type="Proteomes" id="UP000294192"/>
    </source>
</evidence>
<keyword evidence="6 8" id="KW-0594">Phospholipid biosynthesis</keyword>
<feature type="binding site" evidence="8">
    <location>
        <position position="113"/>
    </location>
    <ligand>
        <name>sn-glycerol 3-phosphate</name>
        <dbReference type="ChEBI" id="CHEBI:57597"/>
    </ligand>
</feature>
<dbReference type="EMBL" id="PSZO01000001">
    <property type="protein sequence ID" value="TCG12003.1"/>
    <property type="molecule type" value="Genomic_DNA"/>
</dbReference>
<dbReference type="InterPro" id="IPR006168">
    <property type="entry name" value="G3P_DH_NAD-dep"/>
</dbReference>
<comment type="function">
    <text evidence="8">Catalyzes the reduction of the glycolytic intermediate dihydroxyacetone phosphate (DHAP) to sn-glycerol 3-phosphate (G3P), the key precursor for phospholipid synthesis.</text>
</comment>
<feature type="binding site" evidence="8">
    <location>
        <position position="147"/>
    </location>
    <ligand>
        <name>sn-glycerol 3-phosphate</name>
        <dbReference type="ChEBI" id="CHEBI:57597"/>
    </ligand>
</feature>
<keyword evidence="5 8" id="KW-0443">Lipid metabolism</keyword>
<dbReference type="GO" id="GO:0005975">
    <property type="term" value="P:carbohydrate metabolic process"/>
    <property type="evidence" value="ECO:0007669"/>
    <property type="project" value="InterPro"/>
</dbReference>
<dbReference type="GO" id="GO:0046168">
    <property type="term" value="P:glycerol-3-phosphate catabolic process"/>
    <property type="evidence" value="ECO:0007669"/>
    <property type="project" value="InterPro"/>
</dbReference>
<dbReference type="GO" id="GO:0051287">
    <property type="term" value="F:NAD binding"/>
    <property type="evidence" value="ECO:0007669"/>
    <property type="project" value="InterPro"/>
</dbReference>
<evidence type="ECO:0000256" key="8">
    <source>
        <dbReference type="HAMAP-Rule" id="MF_00394"/>
    </source>
</evidence>
<comment type="catalytic activity">
    <reaction evidence="8 13">
        <text>sn-glycerol 3-phosphate + NADP(+) = dihydroxyacetone phosphate + NADPH + H(+)</text>
        <dbReference type="Rhea" id="RHEA:11096"/>
        <dbReference type="ChEBI" id="CHEBI:15378"/>
        <dbReference type="ChEBI" id="CHEBI:57597"/>
        <dbReference type="ChEBI" id="CHEBI:57642"/>
        <dbReference type="ChEBI" id="CHEBI:57783"/>
        <dbReference type="ChEBI" id="CHEBI:58349"/>
        <dbReference type="EC" id="1.1.1.94"/>
    </reaction>
</comment>
<name>A0A4R0XSY3_9MOLU</name>
<feature type="binding site" evidence="11">
    <location>
        <position position="264"/>
    </location>
    <ligand>
        <name>NAD(+)</name>
        <dbReference type="ChEBI" id="CHEBI:57540"/>
    </ligand>
</feature>
<keyword evidence="8" id="KW-0963">Cytoplasm</keyword>
<evidence type="ECO:0000313" key="16">
    <source>
        <dbReference type="EMBL" id="TCG12003.1"/>
    </source>
</evidence>
<comment type="subcellular location">
    <subcellularLocation>
        <location evidence="8">Cytoplasm</location>
    </subcellularLocation>
</comment>
<feature type="binding site" evidence="8">
    <location>
        <position position="200"/>
    </location>
    <ligand>
        <name>sn-glycerol 3-phosphate</name>
        <dbReference type="ChEBI" id="CHEBI:57597"/>
    </ligand>
</feature>
<keyword evidence="4 8" id="KW-0520">NAD</keyword>
<dbReference type="Proteomes" id="UP000294192">
    <property type="component" value="Unassembled WGS sequence"/>
</dbReference>
<dbReference type="InterPro" id="IPR008927">
    <property type="entry name" value="6-PGluconate_DH-like_C_sf"/>
</dbReference>
<gene>
    <name evidence="8" type="primary">gpsA</name>
    <name evidence="16" type="ORF">C4B24_00115</name>
</gene>
<dbReference type="GO" id="GO:0046167">
    <property type="term" value="P:glycerol-3-phosphate biosynthetic process"/>
    <property type="evidence" value="ECO:0007669"/>
    <property type="project" value="UniProtKB-UniRule"/>
</dbReference>
<feature type="domain" description="Glycerol-3-phosphate dehydrogenase NAD-dependent N-terminal" evidence="14">
    <location>
        <begin position="10"/>
        <end position="169"/>
    </location>
</feature>
<dbReference type="PANTHER" id="PTHR11728">
    <property type="entry name" value="GLYCEROL-3-PHOSPHATE DEHYDROGENASE"/>
    <property type="match status" value="1"/>
</dbReference>
<keyword evidence="7 8" id="KW-1208">Phospholipid metabolism</keyword>
<keyword evidence="8" id="KW-0547">Nucleotide-binding</keyword>
<feature type="binding site" evidence="8">
    <location>
        <position position="145"/>
    </location>
    <ligand>
        <name>sn-glycerol 3-phosphate</name>
        <dbReference type="ChEBI" id="CHEBI:57597"/>
    </ligand>
</feature>
<evidence type="ECO:0000256" key="13">
    <source>
        <dbReference type="RuleBase" id="RU000439"/>
    </source>
</evidence>
<evidence type="ECO:0000256" key="12">
    <source>
        <dbReference type="RuleBase" id="RU000437"/>
    </source>
</evidence>
<dbReference type="PANTHER" id="PTHR11728:SF1">
    <property type="entry name" value="GLYCEROL-3-PHOSPHATE DEHYDROGENASE [NAD(+)] 2, CHLOROPLASTIC"/>
    <property type="match status" value="1"/>
</dbReference>
<dbReference type="UniPathway" id="UPA00940"/>
<dbReference type="Gene3D" id="3.40.50.720">
    <property type="entry name" value="NAD(P)-binding Rossmann-like Domain"/>
    <property type="match status" value="1"/>
</dbReference>
<dbReference type="GO" id="GO:0008654">
    <property type="term" value="P:phospholipid biosynthetic process"/>
    <property type="evidence" value="ECO:0007669"/>
    <property type="project" value="UniProtKB-KW"/>
</dbReference>
<feature type="binding site" evidence="8">
    <location>
        <position position="56"/>
    </location>
    <ligand>
        <name>NADPH</name>
        <dbReference type="ChEBI" id="CHEBI:57783"/>
    </ligand>
</feature>
<evidence type="ECO:0000256" key="4">
    <source>
        <dbReference type="ARBA" id="ARBA00023027"/>
    </source>
</evidence>
<feature type="binding site" evidence="8">
    <location>
        <position position="265"/>
    </location>
    <ligand>
        <name>sn-glycerol 3-phosphate</name>
        <dbReference type="ChEBI" id="CHEBI:57597"/>
    </ligand>
</feature>
<evidence type="ECO:0000256" key="9">
    <source>
        <dbReference type="PIRSR" id="PIRSR000114-1"/>
    </source>
</evidence>
<dbReference type="SUPFAM" id="SSF51735">
    <property type="entry name" value="NAD(P)-binding Rossmann-fold domains"/>
    <property type="match status" value="1"/>
</dbReference>
<dbReference type="GO" id="GO:0141153">
    <property type="term" value="F:glycerol-3-phosphate dehydrogenase (NADP+) activity"/>
    <property type="evidence" value="ECO:0007669"/>
    <property type="project" value="RHEA"/>
</dbReference>
<dbReference type="NCBIfam" id="NF000940">
    <property type="entry name" value="PRK00094.1-2"/>
    <property type="match status" value="1"/>
</dbReference>
<evidence type="ECO:0000256" key="1">
    <source>
        <dbReference type="ARBA" id="ARBA00011009"/>
    </source>
</evidence>
<dbReference type="PRINTS" id="PR00077">
    <property type="entry name" value="GPDHDRGNASE"/>
</dbReference>
<comment type="pathway">
    <text evidence="8">Membrane lipid metabolism; glycerophospholipid metabolism.</text>
</comment>
<feature type="binding site" evidence="8">
    <location>
        <position position="264"/>
    </location>
    <ligand>
        <name>sn-glycerol 3-phosphate</name>
        <dbReference type="ChEBI" id="CHEBI:57597"/>
    </ligand>
</feature>
<evidence type="ECO:0000256" key="7">
    <source>
        <dbReference type="ARBA" id="ARBA00023264"/>
    </source>
</evidence>
<feature type="binding site" evidence="8">
    <location>
        <position position="113"/>
    </location>
    <ligand>
        <name>NADPH</name>
        <dbReference type="ChEBI" id="CHEBI:57783"/>
    </ligand>
</feature>
<feature type="binding site" evidence="11">
    <location>
        <position position="149"/>
    </location>
    <ligand>
        <name>NAD(+)</name>
        <dbReference type="ChEBI" id="CHEBI:57540"/>
    </ligand>
</feature>
<comment type="similarity">
    <text evidence="1 8 12">Belongs to the NAD-dependent glycerol-3-phosphate dehydrogenase family.</text>
</comment>
<evidence type="ECO:0000259" key="15">
    <source>
        <dbReference type="Pfam" id="PF07479"/>
    </source>
</evidence>
<evidence type="ECO:0000256" key="10">
    <source>
        <dbReference type="PIRSR" id="PIRSR000114-2"/>
    </source>
</evidence>
<dbReference type="OrthoDB" id="9812273at2"/>
<dbReference type="GO" id="GO:0006650">
    <property type="term" value="P:glycerophospholipid metabolic process"/>
    <property type="evidence" value="ECO:0007669"/>
    <property type="project" value="UniProtKB-UniRule"/>
</dbReference>
<sequence>MVEELLMINKITIIGSGALGTALAKVLFDSGHENIFVYGIDNQELNELKNGKNTKYFPETIDLPNFNVESDIKKALDGASYVITATPSFTMASVVESIQENMNSEFLLINGSKGFFPGTSKSLHEGMKEATRNNPKIRGVVSLIGPSHAEEIVKQAPTTICAVDNDRNLASEVQNIFRNDYFRVYVQTDVKGAEAGAAYKNILAIAAGIAVESGLNINTLAGLLTRGLNEMLTFAKTIGGKEKTIIGLTGVGDLIVTAMSDLSRNRQFGREFFKNGKKALETKKTVEGLTALKHVYKIGREMKIELPIVNALYSVIFGEEKPEDLKKYLWKRSLTNE</sequence>
<dbReference type="AlphaFoldDB" id="A0A4R0XSY3"/>
<dbReference type="PIRSF" id="PIRSF000114">
    <property type="entry name" value="Glycerol-3-P_dh"/>
    <property type="match status" value="1"/>
</dbReference>
<evidence type="ECO:0000256" key="6">
    <source>
        <dbReference type="ARBA" id="ARBA00023209"/>
    </source>
</evidence>